<proteinExistence type="inferred from homology"/>
<evidence type="ECO:0000256" key="5">
    <source>
        <dbReference type="ARBA" id="ARBA00022989"/>
    </source>
</evidence>
<comment type="similarity">
    <text evidence="2 7">Belongs to the EMC3 family.</text>
</comment>
<dbReference type="PANTHER" id="PTHR13116">
    <property type="entry name" value="ER MEMBRANE PROTEIN COMPLEX SUBUNIT 3"/>
    <property type="match status" value="1"/>
</dbReference>
<evidence type="ECO:0000313" key="9">
    <source>
        <dbReference type="EMBL" id="KAK0490996.1"/>
    </source>
</evidence>
<evidence type="ECO:0000256" key="6">
    <source>
        <dbReference type="ARBA" id="ARBA00023136"/>
    </source>
</evidence>
<dbReference type="AlphaFoldDB" id="A0AA39PV49"/>
<dbReference type="PIRSF" id="PIRSF010045">
    <property type="entry name" value="DUF850_TM_euk"/>
    <property type="match status" value="1"/>
</dbReference>
<dbReference type="InterPro" id="IPR002809">
    <property type="entry name" value="EMC3/TMCO1"/>
</dbReference>
<gene>
    <name evidence="9" type="ORF">IW261DRAFT_55622</name>
</gene>
<keyword evidence="5 8" id="KW-1133">Transmembrane helix</keyword>
<evidence type="ECO:0000256" key="3">
    <source>
        <dbReference type="ARBA" id="ARBA00020822"/>
    </source>
</evidence>
<sequence length="283" mass="31571">MTRVRFRHLSLSTTMVNSAGLLYLDPQIRDWVLFPITLVMILVGILRHYVVLLLQSQPKKLTRAAVREQRALARSQILRATSAYSPVPPVFYQSISRHLSDAFEAGVYLKDGPTKEGAAPSSPPNPITDPAAMDGMMAGMKTQMVMMVPQMVIMGWINFFFQGFVLIKLPFPLTLGFKSMLQRGIETPDMDVRWVSSLSWYFLNFFGLNGLYRILLGGDNAAQDASQTMMASPFATAGAGQPGPQDFNKLFKSEKDNLAFSSGLYAWVGDDVEDRVLRKYGKL</sequence>
<dbReference type="Pfam" id="PF01956">
    <property type="entry name" value="EMC3_TMCO1"/>
    <property type="match status" value="1"/>
</dbReference>
<reference evidence="9" key="1">
    <citation type="submission" date="2023-06" db="EMBL/GenBank/DDBJ databases">
        <authorList>
            <consortium name="Lawrence Berkeley National Laboratory"/>
            <person name="Ahrendt S."/>
            <person name="Sahu N."/>
            <person name="Indic B."/>
            <person name="Wong-Bajracharya J."/>
            <person name="Merenyi Z."/>
            <person name="Ke H.-M."/>
            <person name="Monk M."/>
            <person name="Kocsube S."/>
            <person name="Drula E."/>
            <person name="Lipzen A."/>
            <person name="Balint B."/>
            <person name="Henrissat B."/>
            <person name="Andreopoulos B."/>
            <person name="Martin F.M."/>
            <person name="Harder C.B."/>
            <person name="Rigling D."/>
            <person name="Ford K.L."/>
            <person name="Foster G.D."/>
            <person name="Pangilinan J."/>
            <person name="Papanicolaou A."/>
            <person name="Barry K."/>
            <person name="LaButti K."/>
            <person name="Viragh M."/>
            <person name="Koriabine M."/>
            <person name="Yan M."/>
            <person name="Riley R."/>
            <person name="Champramary S."/>
            <person name="Plett K.L."/>
            <person name="Tsai I.J."/>
            <person name="Slot J."/>
            <person name="Sipos G."/>
            <person name="Plett J."/>
            <person name="Nagy L.G."/>
            <person name="Grigoriev I.V."/>
        </authorList>
    </citation>
    <scope>NUCLEOTIDE SEQUENCE</scope>
    <source>
        <strain evidence="9">ICMP 16352</strain>
    </source>
</reference>
<dbReference type="EMBL" id="JAUEPR010000001">
    <property type="protein sequence ID" value="KAK0490996.1"/>
    <property type="molecule type" value="Genomic_DNA"/>
</dbReference>
<dbReference type="GO" id="GO:0034975">
    <property type="term" value="P:protein folding in endoplasmic reticulum"/>
    <property type="evidence" value="ECO:0007669"/>
    <property type="project" value="TreeGrafter"/>
</dbReference>
<evidence type="ECO:0000256" key="4">
    <source>
        <dbReference type="ARBA" id="ARBA00022692"/>
    </source>
</evidence>
<feature type="transmembrane region" description="Helical" evidence="8">
    <location>
        <begin position="145"/>
        <end position="167"/>
    </location>
</feature>
<comment type="caution">
    <text evidence="9">The sequence shown here is derived from an EMBL/GenBank/DDBJ whole genome shotgun (WGS) entry which is preliminary data.</text>
</comment>
<protein>
    <recommendedName>
        <fullName evidence="3 7">ER membrane protein complex subunit 3</fullName>
    </recommendedName>
</protein>
<comment type="subcellular location">
    <subcellularLocation>
        <location evidence="1">Membrane</location>
        <topology evidence="1">Multi-pass membrane protein</topology>
    </subcellularLocation>
</comment>
<evidence type="ECO:0000313" key="10">
    <source>
        <dbReference type="Proteomes" id="UP001175227"/>
    </source>
</evidence>
<accession>A0AA39PV49</accession>
<comment type="function">
    <text evidence="7">The EMC seems to be required for efficient folding of proteins in the endoplasmic reticulum (ER).</text>
</comment>
<dbReference type="SMART" id="SM01415">
    <property type="entry name" value="DUF106"/>
    <property type="match status" value="1"/>
</dbReference>
<keyword evidence="6 8" id="KW-0472">Membrane</keyword>
<keyword evidence="4 8" id="KW-0812">Transmembrane</keyword>
<evidence type="ECO:0000256" key="7">
    <source>
        <dbReference type="PIRNR" id="PIRNR010045"/>
    </source>
</evidence>
<organism evidence="9 10">
    <name type="scientific">Armillaria novae-zelandiae</name>
    <dbReference type="NCBI Taxonomy" id="153914"/>
    <lineage>
        <taxon>Eukaryota</taxon>
        <taxon>Fungi</taxon>
        <taxon>Dikarya</taxon>
        <taxon>Basidiomycota</taxon>
        <taxon>Agaricomycotina</taxon>
        <taxon>Agaricomycetes</taxon>
        <taxon>Agaricomycetidae</taxon>
        <taxon>Agaricales</taxon>
        <taxon>Marasmiineae</taxon>
        <taxon>Physalacriaceae</taxon>
        <taxon>Armillaria</taxon>
    </lineage>
</organism>
<feature type="transmembrane region" description="Helical" evidence="8">
    <location>
        <begin position="31"/>
        <end position="54"/>
    </location>
</feature>
<dbReference type="PANTHER" id="PTHR13116:SF5">
    <property type="entry name" value="ER MEMBRANE PROTEIN COMPLEX SUBUNIT 3"/>
    <property type="match status" value="1"/>
</dbReference>
<dbReference type="Proteomes" id="UP001175227">
    <property type="component" value="Unassembled WGS sequence"/>
</dbReference>
<evidence type="ECO:0000256" key="2">
    <source>
        <dbReference type="ARBA" id="ARBA00005376"/>
    </source>
</evidence>
<dbReference type="InterPro" id="IPR008568">
    <property type="entry name" value="EMC3"/>
</dbReference>
<feature type="transmembrane region" description="Helical" evidence="8">
    <location>
        <begin position="198"/>
        <end position="216"/>
    </location>
</feature>
<evidence type="ECO:0000256" key="1">
    <source>
        <dbReference type="ARBA" id="ARBA00004141"/>
    </source>
</evidence>
<evidence type="ECO:0000256" key="8">
    <source>
        <dbReference type="SAM" id="Phobius"/>
    </source>
</evidence>
<keyword evidence="10" id="KW-1185">Reference proteome</keyword>
<dbReference type="GO" id="GO:0072546">
    <property type="term" value="C:EMC complex"/>
    <property type="evidence" value="ECO:0007669"/>
    <property type="project" value="TreeGrafter"/>
</dbReference>
<name>A0AA39PV49_9AGAR</name>